<evidence type="ECO:0000313" key="6">
    <source>
        <dbReference type="EMBL" id="OWR03918.1"/>
    </source>
</evidence>
<dbReference type="Gene3D" id="2.130.10.10">
    <property type="entry name" value="YVTN repeat-like/Quinoprotein amine dehydrogenase"/>
    <property type="match status" value="3"/>
</dbReference>
<keyword evidence="4" id="KW-0472">Membrane</keyword>
<dbReference type="InterPro" id="IPR050482">
    <property type="entry name" value="Sensor_HK_TwoCompSys"/>
</dbReference>
<dbReference type="InterPro" id="IPR003594">
    <property type="entry name" value="HATPase_dom"/>
</dbReference>
<comment type="caution">
    <text evidence="6">The sequence shown here is derived from an EMBL/GenBank/DDBJ whole genome shotgun (WGS) entry which is preliminary data.</text>
</comment>
<evidence type="ECO:0000256" key="2">
    <source>
        <dbReference type="ARBA" id="ARBA00022777"/>
    </source>
</evidence>
<organism evidence="6 7">
    <name type="scientific">Roseateles puraquae</name>
    <dbReference type="NCBI Taxonomy" id="431059"/>
    <lineage>
        <taxon>Bacteria</taxon>
        <taxon>Pseudomonadati</taxon>
        <taxon>Pseudomonadota</taxon>
        <taxon>Betaproteobacteria</taxon>
        <taxon>Burkholderiales</taxon>
        <taxon>Sphaerotilaceae</taxon>
        <taxon>Roseateles</taxon>
    </lineage>
</organism>
<dbReference type="Pfam" id="PF07495">
    <property type="entry name" value="Y_Y_Y"/>
    <property type="match status" value="1"/>
</dbReference>
<dbReference type="InterPro" id="IPR015943">
    <property type="entry name" value="WD40/YVTN_repeat-like_dom_sf"/>
</dbReference>
<dbReference type="SUPFAM" id="SSF63829">
    <property type="entry name" value="Calcium-dependent phosphotriesterase"/>
    <property type="match status" value="2"/>
</dbReference>
<evidence type="ECO:0000256" key="1">
    <source>
        <dbReference type="ARBA" id="ARBA00022679"/>
    </source>
</evidence>
<dbReference type="CDD" id="cd16917">
    <property type="entry name" value="HATPase_UhpB-NarQ-NarX-like"/>
    <property type="match status" value="1"/>
</dbReference>
<dbReference type="Gene3D" id="3.30.565.10">
    <property type="entry name" value="Histidine kinase-like ATPase, C-terminal domain"/>
    <property type="match status" value="1"/>
</dbReference>
<dbReference type="Gene3D" id="1.20.5.1930">
    <property type="match status" value="1"/>
</dbReference>
<protein>
    <recommendedName>
        <fullName evidence="5">Histidine kinase/HSP90-like ATPase domain-containing protein</fullName>
    </recommendedName>
</protein>
<dbReference type="Pfam" id="PF02518">
    <property type="entry name" value="HATPase_c"/>
    <property type="match status" value="1"/>
</dbReference>
<keyword evidence="1" id="KW-0808">Transferase</keyword>
<keyword evidence="4" id="KW-1133">Transmembrane helix</keyword>
<feature type="domain" description="Histidine kinase/HSP90-like ATPase" evidence="5">
    <location>
        <begin position="1002"/>
        <end position="1099"/>
    </location>
</feature>
<dbReference type="GO" id="GO:0016020">
    <property type="term" value="C:membrane"/>
    <property type="evidence" value="ECO:0007669"/>
    <property type="project" value="InterPro"/>
</dbReference>
<accession>A0A254NEU7</accession>
<dbReference type="PANTHER" id="PTHR24421:SF62">
    <property type="entry name" value="SENSORY TRANSDUCTION HISTIDINE KINASE"/>
    <property type="match status" value="1"/>
</dbReference>
<dbReference type="InterPro" id="IPR013783">
    <property type="entry name" value="Ig-like_fold"/>
</dbReference>
<dbReference type="InterPro" id="IPR011712">
    <property type="entry name" value="Sig_transdc_His_kin_sub3_dim/P"/>
</dbReference>
<feature type="transmembrane region" description="Helical" evidence="4">
    <location>
        <begin position="103"/>
        <end position="120"/>
    </location>
</feature>
<dbReference type="SMART" id="SM00387">
    <property type="entry name" value="HATPase_c"/>
    <property type="match status" value="1"/>
</dbReference>
<evidence type="ECO:0000256" key="4">
    <source>
        <dbReference type="SAM" id="Phobius"/>
    </source>
</evidence>
<evidence type="ECO:0000313" key="7">
    <source>
        <dbReference type="Proteomes" id="UP000197446"/>
    </source>
</evidence>
<dbReference type="Proteomes" id="UP000197446">
    <property type="component" value="Unassembled WGS sequence"/>
</dbReference>
<dbReference type="PANTHER" id="PTHR24421">
    <property type="entry name" value="NITRATE/NITRITE SENSOR PROTEIN NARX-RELATED"/>
    <property type="match status" value="1"/>
</dbReference>
<keyword evidence="2" id="KW-0418">Kinase</keyword>
<dbReference type="Pfam" id="PF07730">
    <property type="entry name" value="HisKA_3"/>
    <property type="match status" value="1"/>
</dbReference>
<gene>
    <name evidence="6" type="ORF">CDO81_12010</name>
</gene>
<reference evidence="6 7" key="1">
    <citation type="journal article" date="2007" name="Int. J. Syst. Evol. Microbiol.">
        <title>Description of Pelomonas aquatica sp. nov. and Pelomonas puraquae sp. nov., isolated from industrial and haemodialysis water.</title>
        <authorList>
            <person name="Gomila M."/>
            <person name="Bowien B."/>
            <person name="Falsen E."/>
            <person name="Moore E.R."/>
            <person name="Lalucat J."/>
        </authorList>
    </citation>
    <scope>NUCLEOTIDE SEQUENCE [LARGE SCALE GENOMIC DNA]</scope>
    <source>
        <strain evidence="6 7">CCUG 52769</strain>
    </source>
</reference>
<dbReference type="Gene3D" id="2.60.40.10">
    <property type="entry name" value="Immunoglobulins"/>
    <property type="match status" value="1"/>
</dbReference>
<keyword evidence="4" id="KW-0812">Transmembrane</keyword>
<dbReference type="GO" id="GO:0046983">
    <property type="term" value="F:protein dimerization activity"/>
    <property type="evidence" value="ECO:0007669"/>
    <property type="project" value="InterPro"/>
</dbReference>
<evidence type="ECO:0000256" key="3">
    <source>
        <dbReference type="ARBA" id="ARBA00023012"/>
    </source>
</evidence>
<proteinExistence type="predicted"/>
<keyword evidence="3" id="KW-0902">Two-component regulatory system</keyword>
<name>A0A254NEU7_9BURK</name>
<dbReference type="InterPro" id="IPR036890">
    <property type="entry name" value="HATPase_C_sf"/>
</dbReference>
<dbReference type="GO" id="GO:0000155">
    <property type="term" value="F:phosphorelay sensor kinase activity"/>
    <property type="evidence" value="ECO:0007669"/>
    <property type="project" value="InterPro"/>
</dbReference>
<dbReference type="SUPFAM" id="SSF55874">
    <property type="entry name" value="ATPase domain of HSP90 chaperone/DNA topoisomerase II/histidine kinase"/>
    <property type="match status" value="1"/>
</dbReference>
<dbReference type="EMBL" id="NISI01000004">
    <property type="protein sequence ID" value="OWR03918.1"/>
    <property type="molecule type" value="Genomic_DNA"/>
</dbReference>
<sequence>MNRAGIRRWVFNSGSSVGADGDAAPSNWHAACDTFTHGMHERQMAALDGADASADVSPPGSSRLGLTAGIGTPTCGDTFALRNSRRRCPAPPPRPAMRFADRLLLWLAAALLVGAAPALSQAQPARPLADFAHARWMVDQGAPADIWTLALSPSGVLWLGTGQGLYRFDGVRFEPYPLREGERLASNNINALHLEANGDIWIGLFAGGAVRLRDGRIAAFNEGQGLPGGRVLRFARGPDGVLWAAAGEGLARFDGQRWQRIGRERGYQDEGADYVFTDRRGNLWVAGIQRLYWLPPGETQFRDTGEVISRNAVLVEDRAGRVWMSEGLRGIRPLPDYPGGAPTASSRQLPPAFNGDQSHELRAKQLLFADDGSLWMTQAGVGVRRVREAASVPTDHSLTEADGVELFARRDGLPANVVVPLVQGMDGEVWVGSNHGLSSFRLQRLQRLQGFDSSEPAGFAVALAGDGVLALSGRRALTWSPPRPPEPAPVEREFRAAVRDATGTLWWVHGDGVWREREGRRERVWLYEQRRQYVAKALAPDQKGGAWVAAQGAGVFRIDADGSTHREPRLELQGNLPTAIVVAADGTAWFAYDDLLLSLKGAELRRHGAAQGLHVGRATTLLVDRRGQVYVGGEAGFARFDGRQFVTLTNEQEDVFTHVTGVVESASGDLWLNGGRGLVQLAARELPALPASGQARPNYRLLDWRDGLPGIALQATPVPTLVVDAQQRLWAATNGGVAWLDTAHVTRSERAIGVDILGLRAADRSFRPEAGLTLPAGTRAAVIRYSALTLAAADRARFRYRLDGVDTDWQDADTRREAAYANLGPGDYRFRVVAANADGVWSTREATLDFRIAAYAWQTRGFVLACTLLALALVAGTYLLRTRALAAHVRRELEARHRERERIARELHDTLLQSTQGLILHIQGVASSMPAVDPTRQRIEALLDRADQVVIEARERVLDLRTLQADGTELLDSLRSVGEELHREGVDFQVVSHGTPRPLDRTVIDQLGCIGLEALRNAFAHAQATTIHVEVSFGAQEFQLSIRDNGVGLPAAWQMDGGREGHWGLAGMRERAKQIGARLTFNSGAEGGTTVEVRVPGRVAYVAVDRP</sequence>
<feature type="transmembrane region" description="Helical" evidence="4">
    <location>
        <begin position="861"/>
        <end position="880"/>
    </location>
</feature>
<dbReference type="InterPro" id="IPR011123">
    <property type="entry name" value="Y_Y_Y"/>
</dbReference>
<dbReference type="AlphaFoldDB" id="A0A254NEU7"/>
<evidence type="ECO:0000259" key="5">
    <source>
        <dbReference type="SMART" id="SM00387"/>
    </source>
</evidence>
<keyword evidence="7" id="KW-1185">Reference proteome</keyword>